<dbReference type="EMBL" id="QPFP01000187">
    <property type="protein sequence ID" value="TEB19496.1"/>
    <property type="molecule type" value="Genomic_DNA"/>
</dbReference>
<feature type="compositionally biased region" description="Basic and acidic residues" evidence="1">
    <location>
        <begin position="217"/>
        <end position="226"/>
    </location>
</feature>
<name>A0A4Y7SD52_COPMI</name>
<evidence type="ECO:0000256" key="1">
    <source>
        <dbReference type="SAM" id="MobiDB-lite"/>
    </source>
</evidence>
<organism evidence="2 3">
    <name type="scientific">Coprinellus micaceus</name>
    <name type="common">Glistening ink-cap mushroom</name>
    <name type="synonym">Coprinus micaceus</name>
    <dbReference type="NCBI Taxonomy" id="71717"/>
    <lineage>
        <taxon>Eukaryota</taxon>
        <taxon>Fungi</taxon>
        <taxon>Dikarya</taxon>
        <taxon>Basidiomycota</taxon>
        <taxon>Agaricomycotina</taxon>
        <taxon>Agaricomycetes</taxon>
        <taxon>Agaricomycetidae</taxon>
        <taxon>Agaricales</taxon>
        <taxon>Agaricineae</taxon>
        <taxon>Psathyrellaceae</taxon>
        <taxon>Coprinellus</taxon>
    </lineage>
</organism>
<feature type="compositionally biased region" description="Basic and acidic residues" evidence="1">
    <location>
        <begin position="248"/>
        <end position="258"/>
    </location>
</feature>
<protein>
    <submittedName>
        <fullName evidence="2">Uncharacterized protein</fullName>
    </submittedName>
</protein>
<gene>
    <name evidence="2" type="ORF">FA13DRAFT_1802134</name>
</gene>
<accession>A0A4Y7SD52</accession>
<proteinExistence type="predicted"/>
<feature type="region of interest" description="Disordered" evidence="1">
    <location>
        <begin position="211"/>
        <end position="264"/>
    </location>
</feature>
<dbReference type="AlphaFoldDB" id="A0A4Y7SD52"/>
<keyword evidence="3" id="KW-1185">Reference proteome</keyword>
<evidence type="ECO:0000313" key="2">
    <source>
        <dbReference type="EMBL" id="TEB19496.1"/>
    </source>
</evidence>
<sequence>MPGGDVCLGDYVETAVTYVQRLVEQAVADESIDEKDQCVSHSCKRGVTLLPIKCPVLALNNTTLRARVEFDREAVINLLGNPKERLPNLQESAIARRIMAKIIDFGMTVLSQGEKWQVVQEGFEEWGGWPQLRFQCIVEDPWGKRGGDKDIVFRDKGENFALVEMKSPELGIGPQWKAPGELLKSRDARATWFSQMCEAALAIVRGLRAKSTLQQKQKPDPKHDDPPQDGMDDTDKNEVEAFLLGRDGGGEEARSKGDSEDDEMASPGFHAALSVFPSHIFPAVAKEDGSLCVGDDLMRDLWQDKDPTNVRSLLRDKDWVRAFVNRLWGWILVTLCTRSPKVRSFWEKESPHQVDTIRLYLKNADEASIPASPWSVITGLYTWLVQGILAALSMLGLLQTVLILAHPLIEGQTQARTQRRLETYRWICMAEGYILELRNGEYASKEECWALPPAGKYFVSSTAETFIYAAPPIVVKIFSEPHSKYYAQEKKSV</sequence>
<dbReference type="Proteomes" id="UP000298030">
    <property type="component" value="Unassembled WGS sequence"/>
</dbReference>
<comment type="caution">
    <text evidence="2">The sequence shown here is derived from an EMBL/GenBank/DDBJ whole genome shotgun (WGS) entry which is preliminary data.</text>
</comment>
<reference evidence="2 3" key="1">
    <citation type="journal article" date="2019" name="Nat. Ecol. Evol.">
        <title>Megaphylogeny resolves global patterns of mushroom evolution.</title>
        <authorList>
            <person name="Varga T."/>
            <person name="Krizsan K."/>
            <person name="Foldi C."/>
            <person name="Dima B."/>
            <person name="Sanchez-Garcia M."/>
            <person name="Sanchez-Ramirez S."/>
            <person name="Szollosi G.J."/>
            <person name="Szarkandi J.G."/>
            <person name="Papp V."/>
            <person name="Albert L."/>
            <person name="Andreopoulos W."/>
            <person name="Angelini C."/>
            <person name="Antonin V."/>
            <person name="Barry K.W."/>
            <person name="Bougher N.L."/>
            <person name="Buchanan P."/>
            <person name="Buyck B."/>
            <person name="Bense V."/>
            <person name="Catcheside P."/>
            <person name="Chovatia M."/>
            <person name="Cooper J."/>
            <person name="Damon W."/>
            <person name="Desjardin D."/>
            <person name="Finy P."/>
            <person name="Geml J."/>
            <person name="Haridas S."/>
            <person name="Hughes K."/>
            <person name="Justo A."/>
            <person name="Karasinski D."/>
            <person name="Kautmanova I."/>
            <person name="Kiss B."/>
            <person name="Kocsube S."/>
            <person name="Kotiranta H."/>
            <person name="LaButti K.M."/>
            <person name="Lechner B.E."/>
            <person name="Liimatainen K."/>
            <person name="Lipzen A."/>
            <person name="Lukacs Z."/>
            <person name="Mihaltcheva S."/>
            <person name="Morgado L.N."/>
            <person name="Niskanen T."/>
            <person name="Noordeloos M.E."/>
            <person name="Ohm R.A."/>
            <person name="Ortiz-Santana B."/>
            <person name="Ovrebo C."/>
            <person name="Racz N."/>
            <person name="Riley R."/>
            <person name="Savchenko A."/>
            <person name="Shiryaev A."/>
            <person name="Soop K."/>
            <person name="Spirin V."/>
            <person name="Szebenyi C."/>
            <person name="Tomsovsky M."/>
            <person name="Tulloss R.E."/>
            <person name="Uehling J."/>
            <person name="Grigoriev I.V."/>
            <person name="Vagvolgyi C."/>
            <person name="Papp T."/>
            <person name="Martin F.M."/>
            <person name="Miettinen O."/>
            <person name="Hibbett D.S."/>
            <person name="Nagy L.G."/>
        </authorList>
    </citation>
    <scope>NUCLEOTIDE SEQUENCE [LARGE SCALE GENOMIC DNA]</scope>
    <source>
        <strain evidence="2 3">FP101781</strain>
    </source>
</reference>
<evidence type="ECO:0000313" key="3">
    <source>
        <dbReference type="Proteomes" id="UP000298030"/>
    </source>
</evidence>